<comment type="similarity">
    <text evidence="1 5">Belongs to the peptidase S8 family.</text>
</comment>
<dbReference type="InterPro" id="IPR040483">
    <property type="entry name" value="PatG_dom"/>
</dbReference>
<evidence type="ECO:0000313" key="10">
    <source>
        <dbReference type="Proteomes" id="UP001576780"/>
    </source>
</evidence>
<evidence type="ECO:0000259" key="8">
    <source>
        <dbReference type="Pfam" id="PF18065"/>
    </source>
</evidence>
<sequence>MPDLITIPGIPQFWTRTKGDPRIKIAILDGAADLERACFKGANISQFKPYWSEDIELNDEYYYYLQLATEFNQQQKAKKEADPDHDKDEAKKEREAFFAQFPEAIRQRIDLSSHATHIASIILGQHGSPVSGIAPYCTVINIPISYAGDDFISPINLTHAINEALKAGANIIHIAACQPTQTGISHELFARAVKQCQDNNILIVAPGGNDKGECWCIPAILPGVLTVGAMRDDGQPFKFSNYGGDYQQKGVMANGENILGAVPGTDEPIREKGTSCAAPIVTAISALLMSMQLQRGEQPNAEAVRQAILNSAIPCDPEEVEEPERCLMGKLNIPGAFQLLTGESLTSIQPSSTIHPEINLIDNRVTAASISRPEINLASNMLTAANISRPEINFRANSETPLKRTENSLESLSLSGINVSNSEEKTLVENSINSPFQRTLAISLGIDSQANGTMQSSNVTVANITASAASKLVYALGTICYDFGDEARRDTFKQLMPAVEIDGIMIPANPYDARQMVDYLLGNPAEGKALIWTLNQELTPVYALEPVSSFAADIYETLILMLDGQIQPEDSDDFIERVSIPARLTDRTVKLFSGQEIPVITLTNPRGMYGWKINNLVEAALETVSSQAPQADEIAMRRSLTSFLNRVYFDFQNLGQTSKDRALNFSVTNAFQAASSFAGAVSTGMQLDTIEVEKSPFCRINSDCWDVILKFFDPENGRRAKKVYRFTVDVSDRIPVTLGEVRSWSVPK</sequence>
<dbReference type="GO" id="GO:0008233">
    <property type="term" value="F:peptidase activity"/>
    <property type="evidence" value="ECO:0007669"/>
    <property type="project" value="UniProtKB-KW"/>
</dbReference>
<organism evidence="9 10">
    <name type="scientific">Floridaenema evergladense BLCC-F167</name>
    <dbReference type="NCBI Taxonomy" id="3153639"/>
    <lineage>
        <taxon>Bacteria</taxon>
        <taxon>Bacillati</taxon>
        <taxon>Cyanobacteriota</taxon>
        <taxon>Cyanophyceae</taxon>
        <taxon>Oscillatoriophycideae</taxon>
        <taxon>Aerosakkonematales</taxon>
        <taxon>Aerosakkonemataceae</taxon>
        <taxon>Floridanema</taxon>
        <taxon>Floridanema evergladense</taxon>
    </lineage>
</organism>
<comment type="caution">
    <text evidence="5">Lacks conserved residue(s) required for the propagation of feature annotation.</text>
</comment>
<evidence type="ECO:0000256" key="5">
    <source>
        <dbReference type="PROSITE-ProRule" id="PRU01240"/>
    </source>
</evidence>
<dbReference type="InterPro" id="IPR050131">
    <property type="entry name" value="Peptidase_S8_subtilisin-like"/>
</dbReference>
<dbReference type="EMBL" id="JBHFNT010000139">
    <property type="protein sequence ID" value="MFB2836075.1"/>
    <property type="molecule type" value="Genomic_DNA"/>
</dbReference>
<feature type="domain" description="PatG C-terminal" evidence="8">
    <location>
        <begin position="635"/>
        <end position="744"/>
    </location>
</feature>
<reference evidence="9 10" key="1">
    <citation type="submission" date="2024-09" db="EMBL/GenBank/DDBJ databases">
        <title>Floridaenema gen nov. (Aerosakkonemataceae, Aerosakkonematales ord. nov., Cyanobacteria) from benthic tropical and subtropical fresh waters, with the description of four new species.</title>
        <authorList>
            <person name="Moretto J.A."/>
            <person name="Berthold D.E."/>
            <person name="Lefler F.W."/>
            <person name="Huang I.-S."/>
            <person name="Laughinghouse H. IV."/>
        </authorList>
    </citation>
    <scope>NUCLEOTIDE SEQUENCE [LARGE SCALE GENOMIC DNA]</scope>
    <source>
        <strain evidence="9 10">BLCC-F167</strain>
    </source>
</reference>
<dbReference type="PANTHER" id="PTHR43806">
    <property type="entry name" value="PEPTIDASE S8"/>
    <property type="match status" value="1"/>
</dbReference>
<dbReference type="InterPro" id="IPR023830">
    <property type="entry name" value="Peptidase_S8A_PatG"/>
</dbReference>
<name>A0ABV4WLX9_9CYAN</name>
<dbReference type="RefSeq" id="WP_413278469.1">
    <property type="nucleotide sequence ID" value="NZ_JBHFNT010000139.1"/>
</dbReference>
<feature type="domain" description="Peptidase S8/S53" evidence="6">
    <location>
        <begin position="23"/>
        <end position="312"/>
    </location>
</feature>
<accession>A0ABV4WLX9</accession>
<dbReference type="PROSITE" id="PS00138">
    <property type="entry name" value="SUBTILASE_SER"/>
    <property type="match status" value="1"/>
</dbReference>
<dbReference type="InterPro" id="IPR040636">
    <property type="entry name" value="PatG_C"/>
</dbReference>
<dbReference type="PROSITE" id="PS51892">
    <property type="entry name" value="SUBTILASE"/>
    <property type="match status" value="1"/>
</dbReference>
<evidence type="ECO:0000259" key="7">
    <source>
        <dbReference type="Pfam" id="PF18047"/>
    </source>
</evidence>
<keyword evidence="4" id="KW-0720">Serine protease</keyword>
<dbReference type="Proteomes" id="UP001576780">
    <property type="component" value="Unassembled WGS sequence"/>
</dbReference>
<dbReference type="Pfam" id="PF18047">
    <property type="entry name" value="PatG_D"/>
    <property type="match status" value="1"/>
</dbReference>
<evidence type="ECO:0000256" key="2">
    <source>
        <dbReference type="ARBA" id="ARBA00022670"/>
    </source>
</evidence>
<dbReference type="GO" id="GO:0006508">
    <property type="term" value="P:proteolysis"/>
    <property type="evidence" value="ECO:0007669"/>
    <property type="project" value="UniProtKB-KW"/>
</dbReference>
<evidence type="ECO:0000256" key="3">
    <source>
        <dbReference type="ARBA" id="ARBA00022801"/>
    </source>
</evidence>
<comment type="caution">
    <text evidence="9">The sequence shown here is derived from an EMBL/GenBank/DDBJ whole genome shotgun (WGS) entry which is preliminary data.</text>
</comment>
<dbReference type="SUPFAM" id="SSF52743">
    <property type="entry name" value="Subtilisin-like"/>
    <property type="match status" value="1"/>
</dbReference>
<dbReference type="PANTHER" id="PTHR43806:SF11">
    <property type="entry name" value="CEREVISIN-RELATED"/>
    <property type="match status" value="1"/>
</dbReference>
<dbReference type="NCBIfam" id="TIGR03895">
    <property type="entry name" value="protease_PatA"/>
    <property type="match status" value="1"/>
</dbReference>
<dbReference type="InterPro" id="IPR000209">
    <property type="entry name" value="Peptidase_S8/S53_dom"/>
</dbReference>
<dbReference type="Pfam" id="PF00082">
    <property type="entry name" value="Peptidase_S8"/>
    <property type="match status" value="1"/>
</dbReference>
<dbReference type="Pfam" id="PF18065">
    <property type="entry name" value="PatG_C"/>
    <property type="match status" value="1"/>
</dbReference>
<protein>
    <submittedName>
        <fullName evidence="9">PatA/PatG family cyanobactin maturation protease</fullName>
    </submittedName>
</protein>
<gene>
    <name evidence="9" type="ORF">ACE1CA_16205</name>
</gene>
<proteinExistence type="inferred from homology"/>
<evidence type="ECO:0000256" key="4">
    <source>
        <dbReference type="ARBA" id="ARBA00022825"/>
    </source>
</evidence>
<evidence type="ECO:0000259" key="6">
    <source>
        <dbReference type="Pfam" id="PF00082"/>
    </source>
</evidence>
<evidence type="ECO:0000313" key="9">
    <source>
        <dbReference type="EMBL" id="MFB2836075.1"/>
    </source>
</evidence>
<keyword evidence="3" id="KW-0378">Hydrolase</keyword>
<dbReference type="InterPro" id="IPR034056">
    <property type="entry name" value="Pep_S8_PatG/PatA-like"/>
</dbReference>
<feature type="domain" description="PatG" evidence="7">
    <location>
        <begin position="473"/>
        <end position="583"/>
    </location>
</feature>
<evidence type="ECO:0000256" key="1">
    <source>
        <dbReference type="ARBA" id="ARBA00011073"/>
    </source>
</evidence>
<keyword evidence="2 9" id="KW-0645">Protease</keyword>
<dbReference type="InterPro" id="IPR036852">
    <property type="entry name" value="Peptidase_S8/S53_dom_sf"/>
</dbReference>
<dbReference type="InterPro" id="IPR023828">
    <property type="entry name" value="Peptidase_S8_Ser-AS"/>
</dbReference>
<dbReference type="Gene3D" id="3.40.50.200">
    <property type="entry name" value="Peptidase S8/S53 domain"/>
    <property type="match status" value="1"/>
</dbReference>
<keyword evidence="10" id="KW-1185">Reference proteome</keyword>
<dbReference type="CDD" id="cd07476">
    <property type="entry name" value="Peptidases_S8_thiazoline_oxidase_subtilisin-like_protease"/>
    <property type="match status" value="1"/>
</dbReference>